<evidence type="ECO:0000313" key="3">
    <source>
        <dbReference type="EMBL" id="GER91535.1"/>
    </source>
</evidence>
<feature type="domain" description="Peptidase S33 tripeptidyl aminopeptidase-like C-terminal" evidence="2">
    <location>
        <begin position="119"/>
        <end position="196"/>
    </location>
</feature>
<dbReference type="InterPro" id="IPR029058">
    <property type="entry name" value="AB_hydrolase_fold"/>
</dbReference>
<dbReference type="Pfam" id="PF08386">
    <property type="entry name" value="Abhydrolase_4"/>
    <property type="match status" value="1"/>
</dbReference>
<sequence>MLQRATFLYNHGYTVLLFDFQSYGLSQGTMSTLGLVESGDILAAISFLHAYPDTSDSKIGVLGLSMGATASVLAAARSTDIVALVAESCPVDATRVPGDVPNDQVRDADRELVEDVYGVDITQARPIDVINKLTGRTALFFVNGDNDNQTPLAGMTALYQAAGTPKQSWIVSGAGHAQSYALASSDYETRVDQFFDTYLHA</sequence>
<accession>A0A5J4KUF9</accession>
<dbReference type="PANTHER" id="PTHR43358">
    <property type="entry name" value="ALPHA/BETA-HYDROLASE"/>
    <property type="match status" value="1"/>
</dbReference>
<dbReference type="InterPro" id="IPR013595">
    <property type="entry name" value="Pept_S33_TAP-like_C"/>
</dbReference>
<dbReference type="InterPro" id="IPR000383">
    <property type="entry name" value="Xaa-Pro-like_dom"/>
</dbReference>
<organism evidence="3 4">
    <name type="scientific">Dictyobacter vulcani</name>
    <dbReference type="NCBI Taxonomy" id="2607529"/>
    <lineage>
        <taxon>Bacteria</taxon>
        <taxon>Bacillati</taxon>
        <taxon>Chloroflexota</taxon>
        <taxon>Ktedonobacteria</taxon>
        <taxon>Ktedonobacterales</taxon>
        <taxon>Dictyobacteraceae</taxon>
        <taxon>Dictyobacter</taxon>
    </lineage>
</organism>
<protein>
    <submittedName>
        <fullName evidence="3">Uncharacterized protein</fullName>
    </submittedName>
</protein>
<evidence type="ECO:0000313" key="4">
    <source>
        <dbReference type="Proteomes" id="UP000326912"/>
    </source>
</evidence>
<feature type="domain" description="Xaa-Pro dipeptidyl-peptidase-like" evidence="1">
    <location>
        <begin position="9"/>
        <end position="95"/>
    </location>
</feature>
<proteinExistence type="predicted"/>
<evidence type="ECO:0000259" key="2">
    <source>
        <dbReference type="Pfam" id="PF08386"/>
    </source>
</evidence>
<dbReference type="Proteomes" id="UP000326912">
    <property type="component" value="Unassembled WGS sequence"/>
</dbReference>
<dbReference type="EMBL" id="BKZW01000004">
    <property type="protein sequence ID" value="GER91535.1"/>
    <property type="molecule type" value="Genomic_DNA"/>
</dbReference>
<comment type="caution">
    <text evidence="3">The sequence shown here is derived from an EMBL/GenBank/DDBJ whole genome shotgun (WGS) entry which is preliminary data.</text>
</comment>
<dbReference type="GO" id="GO:0016787">
    <property type="term" value="F:hydrolase activity"/>
    <property type="evidence" value="ECO:0007669"/>
    <property type="project" value="InterPro"/>
</dbReference>
<dbReference type="SUPFAM" id="SSF53474">
    <property type="entry name" value="alpha/beta-Hydrolases"/>
    <property type="match status" value="1"/>
</dbReference>
<evidence type="ECO:0000259" key="1">
    <source>
        <dbReference type="Pfam" id="PF02129"/>
    </source>
</evidence>
<name>A0A5J4KUF9_9CHLR</name>
<dbReference type="InterPro" id="IPR052920">
    <property type="entry name" value="DNA-binding_regulatory"/>
</dbReference>
<dbReference type="AlphaFoldDB" id="A0A5J4KUF9"/>
<dbReference type="Pfam" id="PF02129">
    <property type="entry name" value="Peptidase_S15"/>
    <property type="match status" value="1"/>
</dbReference>
<dbReference type="PANTHER" id="PTHR43358:SF4">
    <property type="entry name" value="ALPHA_BETA HYDROLASE FOLD-1 DOMAIN-CONTAINING PROTEIN"/>
    <property type="match status" value="1"/>
</dbReference>
<gene>
    <name evidence="3" type="ORF">KDW_56970</name>
</gene>
<keyword evidence="4" id="KW-1185">Reference proteome</keyword>
<dbReference type="Gene3D" id="3.40.50.1820">
    <property type="entry name" value="alpha/beta hydrolase"/>
    <property type="match status" value="1"/>
</dbReference>
<reference evidence="3 4" key="1">
    <citation type="submission" date="2019-10" db="EMBL/GenBank/DDBJ databases">
        <title>Dictyobacter vulcani sp. nov., within the class Ktedonobacteria, isolated from soil of volcanic Mt. Zao.</title>
        <authorList>
            <person name="Zheng Y."/>
            <person name="Wang C.M."/>
            <person name="Sakai Y."/>
            <person name="Abe K."/>
            <person name="Yokota A."/>
            <person name="Yabe S."/>
        </authorList>
    </citation>
    <scope>NUCLEOTIDE SEQUENCE [LARGE SCALE GENOMIC DNA]</scope>
    <source>
        <strain evidence="3 4">W12</strain>
    </source>
</reference>
<dbReference type="RefSeq" id="WP_162005675.1">
    <property type="nucleotide sequence ID" value="NZ_BKZW01000004.1"/>
</dbReference>